<evidence type="ECO:0000259" key="1">
    <source>
        <dbReference type="Pfam" id="PF13614"/>
    </source>
</evidence>
<sequence>MLYTKKGAVMTRICMIGCRKGGVTKTTTTVNLAFELSKQNKKVLVIDFDGQGDTTKFYGRDDAEFYIGDALLDRKFDLKKAIYPALVKGIEQEKLHIIPGKRGDIMTKLDMDMISLPRREERLKIHLDKISSEYDFILIDTTPGTSVLGLNAVMAATEYVFPTEFKEHSLDGVETLLEHIQDVRFIDEEEIKFLVVPSKISRTARRALSYGKEYLAGRWPNNTSKTVIWERSLFTEAEFEHEPVSALKAGHVASSYYKDLAKELISNG</sequence>
<accession>A9D920</accession>
<proteinExistence type="predicted"/>
<dbReference type="InterPro" id="IPR025669">
    <property type="entry name" value="AAA_dom"/>
</dbReference>
<evidence type="ECO:0000313" key="2">
    <source>
        <dbReference type="EMBL" id="EDQ00903.1"/>
    </source>
</evidence>
<dbReference type="Gene3D" id="3.40.50.300">
    <property type="entry name" value="P-loop containing nucleotide triphosphate hydrolases"/>
    <property type="match status" value="1"/>
</dbReference>
<keyword evidence="3" id="KW-1185">Reference proteome</keyword>
<gene>
    <name evidence="2" type="ORF">KT99_05402</name>
</gene>
<dbReference type="AlphaFoldDB" id="A9D920"/>
<dbReference type="PANTHER" id="PTHR13696">
    <property type="entry name" value="P-LOOP CONTAINING NUCLEOSIDE TRIPHOSPHATE HYDROLASE"/>
    <property type="match status" value="1"/>
</dbReference>
<dbReference type="Pfam" id="PF13614">
    <property type="entry name" value="AAA_31"/>
    <property type="match status" value="1"/>
</dbReference>
<dbReference type="PANTHER" id="PTHR13696:SF99">
    <property type="entry name" value="COBYRINIC ACID AC-DIAMIDE SYNTHASE"/>
    <property type="match status" value="1"/>
</dbReference>
<dbReference type="CDD" id="cd02042">
    <property type="entry name" value="ParAB_family"/>
    <property type="match status" value="1"/>
</dbReference>
<dbReference type="SUPFAM" id="SSF52540">
    <property type="entry name" value="P-loop containing nucleoside triphosphate hydrolases"/>
    <property type="match status" value="1"/>
</dbReference>
<dbReference type="InterPro" id="IPR050678">
    <property type="entry name" value="DNA_Partitioning_ATPase"/>
</dbReference>
<protein>
    <submittedName>
        <fullName evidence="2">Chromosome partitioning ParA family protein</fullName>
    </submittedName>
</protein>
<dbReference type="STRING" id="314608.KT99_05402"/>
<feature type="domain" description="AAA" evidence="1">
    <location>
        <begin position="12"/>
        <end position="185"/>
    </location>
</feature>
<name>A9D920_9GAMM</name>
<dbReference type="Proteomes" id="UP000005839">
    <property type="component" value="Unassembled WGS sequence"/>
</dbReference>
<evidence type="ECO:0000313" key="3">
    <source>
        <dbReference type="Proteomes" id="UP000005839"/>
    </source>
</evidence>
<reference evidence="2 3" key="1">
    <citation type="submission" date="2007-10" db="EMBL/GenBank/DDBJ databases">
        <authorList>
            <person name="Yayanos A."/>
            <person name="Ferriera S."/>
            <person name="Johnson J."/>
            <person name="Kravitz S."/>
            <person name="Halpern A."/>
            <person name="Remington K."/>
            <person name="Beeson K."/>
            <person name="Tran B."/>
            <person name="Rogers Y.-H."/>
            <person name="Friedman R."/>
            <person name="Venter J.C."/>
        </authorList>
    </citation>
    <scope>NUCLEOTIDE SEQUENCE [LARGE SCALE GENOMIC DNA]</scope>
    <source>
        <strain evidence="2 3">KT99</strain>
    </source>
</reference>
<comment type="caution">
    <text evidence="2">The sequence shown here is derived from an EMBL/GenBank/DDBJ whole genome shotgun (WGS) entry which is preliminary data.</text>
</comment>
<dbReference type="InterPro" id="IPR027417">
    <property type="entry name" value="P-loop_NTPase"/>
</dbReference>
<dbReference type="EMBL" id="ABIC01000015">
    <property type="protein sequence ID" value="EDQ00903.1"/>
    <property type="molecule type" value="Genomic_DNA"/>
</dbReference>
<organism evidence="2 3">
    <name type="scientific">Shewanella benthica KT99</name>
    <dbReference type="NCBI Taxonomy" id="314608"/>
    <lineage>
        <taxon>Bacteria</taxon>
        <taxon>Pseudomonadati</taxon>
        <taxon>Pseudomonadota</taxon>
        <taxon>Gammaproteobacteria</taxon>
        <taxon>Alteromonadales</taxon>
        <taxon>Shewanellaceae</taxon>
        <taxon>Shewanella</taxon>
    </lineage>
</organism>